<feature type="transmembrane region" description="Helical" evidence="1">
    <location>
        <begin position="124"/>
        <end position="144"/>
    </location>
</feature>
<organism evidence="2 3">
    <name type="scientific">Paenibacillus gallinarum</name>
    <dbReference type="NCBI Taxonomy" id="2762232"/>
    <lineage>
        <taxon>Bacteria</taxon>
        <taxon>Bacillati</taxon>
        <taxon>Bacillota</taxon>
        <taxon>Bacilli</taxon>
        <taxon>Bacillales</taxon>
        <taxon>Paenibacillaceae</taxon>
        <taxon>Paenibacillus</taxon>
    </lineage>
</organism>
<evidence type="ECO:0008006" key="4">
    <source>
        <dbReference type="Google" id="ProtNLM"/>
    </source>
</evidence>
<protein>
    <recommendedName>
        <fullName evidence="4">Urease accessory protein UreH-like transmembrane domain-containing protein</fullName>
    </recommendedName>
</protein>
<evidence type="ECO:0000313" key="3">
    <source>
        <dbReference type="Proteomes" id="UP000608071"/>
    </source>
</evidence>
<feature type="transmembrane region" description="Helical" evidence="1">
    <location>
        <begin position="194"/>
        <end position="213"/>
    </location>
</feature>
<accession>A0ABR8SY32</accession>
<feature type="transmembrane region" description="Helical" evidence="1">
    <location>
        <begin position="73"/>
        <end position="92"/>
    </location>
</feature>
<evidence type="ECO:0000256" key="1">
    <source>
        <dbReference type="SAM" id="Phobius"/>
    </source>
</evidence>
<keyword evidence="1" id="KW-1133">Transmembrane helix</keyword>
<reference evidence="2 3" key="1">
    <citation type="submission" date="2020-08" db="EMBL/GenBank/DDBJ databases">
        <title>A Genomic Blueprint of the Chicken Gut Microbiome.</title>
        <authorList>
            <person name="Gilroy R."/>
            <person name="Ravi A."/>
            <person name="Getino M."/>
            <person name="Pursley I."/>
            <person name="Horton D.L."/>
            <person name="Alikhan N.-F."/>
            <person name="Baker D."/>
            <person name="Gharbi K."/>
            <person name="Hall N."/>
            <person name="Watson M."/>
            <person name="Adriaenssens E.M."/>
            <person name="Foster-Nyarko E."/>
            <person name="Jarju S."/>
            <person name="Secka A."/>
            <person name="Antonio M."/>
            <person name="Oren A."/>
            <person name="Chaudhuri R."/>
            <person name="La Ragione R.M."/>
            <person name="Hildebrand F."/>
            <person name="Pallen M.J."/>
        </authorList>
    </citation>
    <scope>NUCLEOTIDE SEQUENCE [LARGE SCALE GENOMIC DNA]</scope>
    <source>
        <strain evidence="2 3">Sa2BVA9</strain>
    </source>
</reference>
<keyword evidence="1" id="KW-0812">Transmembrane</keyword>
<feature type="transmembrane region" description="Helical" evidence="1">
    <location>
        <begin position="151"/>
        <end position="174"/>
    </location>
</feature>
<gene>
    <name evidence="2" type="ORF">H9647_09995</name>
</gene>
<proteinExistence type="predicted"/>
<keyword evidence="1" id="KW-0472">Membrane</keyword>
<dbReference type="EMBL" id="JACSQL010000003">
    <property type="protein sequence ID" value="MBD7968395.1"/>
    <property type="molecule type" value="Genomic_DNA"/>
</dbReference>
<dbReference type="Proteomes" id="UP000608071">
    <property type="component" value="Unassembled WGS sequence"/>
</dbReference>
<sequence length="214" mass="23524">MLSFLLFVFAVAAAIASVDTTCGLNVLGSLESTKVSKMKYAVVYIFFSILGGVLTGLLIGGANLLLKGIQLDLYYKPIIIIIFLLFIGLELWNKAGLLPSGNFIVPSAWIKDAGYRTAALWGNILGMGFITLQAGVLFHCYVLISLFSAPWWLSMVAGFCFGIVRGTVFSLPFIRSVVYQMLEKRVFRYTALTAMRLTASYMLLVGSIILIFMN</sequence>
<keyword evidence="3" id="KW-1185">Reference proteome</keyword>
<comment type="caution">
    <text evidence="2">The sequence shown here is derived from an EMBL/GenBank/DDBJ whole genome shotgun (WGS) entry which is preliminary data.</text>
</comment>
<evidence type="ECO:0000313" key="2">
    <source>
        <dbReference type="EMBL" id="MBD7968395.1"/>
    </source>
</evidence>
<feature type="transmembrane region" description="Helical" evidence="1">
    <location>
        <begin position="42"/>
        <end position="66"/>
    </location>
</feature>
<name>A0ABR8SY32_9BACL</name>